<proteinExistence type="predicted"/>
<dbReference type="SUPFAM" id="SSF56219">
    <property type="entry name" value="DNase I-like"/>
    <property type="match status" value="1"/>
</dbReference>
<dbReference type="AlphaFoldDB" id="A0AAV1K1E9"/>
<dbReference type="InterPro" id="IPR036691">
    <property type="entry name" value="Endo/exonu/phosph_ase_sf"/>
</dbReference>
<organism evidence="1 2">
    <name type="scientific">Leptosia nina</name>
    <dbReference type="NCBI Taxonomy" id="320188"/>
    <lineage>
        <taxon>Eukaryota</taxon>
        <taxon>Metazoa</taxon>
        <taxon>Ecdysozoa</taxon>
        <taxon>Arthropoda</taxon>
        <taxon>Hexapoda</taxon>
        <taxon>Insecta</taxon>
        <taxon>Pterygota</taxon>
        <taxon>Neoptera</taxon>
        <taxon>Endopterygota</taxon>
        <taxon>Lepidoptera</taxon>
        <taxon>Glossata</taxon>
        <taxon>Ditrysia</taxon>
        <taxon>Papilionoidea</taxon>
        <taxon>Pieridae</taxon>
        <taxon>Pierinae</taxon>
        <taxon>Leptosia</taxon>
    </lineage>
</organism>
<gene>
    <name evidence="1" type="ORF">LNINA_LOCUS14400</name>
</gene>
<dbReference type="Gene3D" id="3.60.10.10">
    <property type="entry name" value="Endonuclease/exonuclease/phosphatase"/>
    <property type="match status" value="1"/>
</dbReference>
<dbReference type="Proteomes" id="UP001497472">
    <property type="component" value="Unassembled WGS sequence"/>
</dbReference>
<name>A0AAV1K1E9_9NEOP</name>
<evidence type="ECO:0000313" key="2">
    <source>
        <dbReference type="Proteomes" id="UP001497472"/>
    </source>
</evidence>
<sequence>MIHHKIDIALISEAHCNSTSNVKIKGHKVYFTTHPDGTAHAGTAIIIHDNIKHHIQPEFKTSYDSDNAWLDVSLLVVTGTQNIPSGAPD</sequence>
<keyword evidence="2" id="KW-1185">Reference proteome</keyword>
<protein>
    <submittedName>
        <fullName evidence="1">Uncharacterized protein</fullName>
    </submittedName>
</protein>
<accession>A0AAV1K1E9</accession>
<evidence type="ECO:0000313" key="1">
    <source>
        <dbReference type="EMBL" id="CAK1555593.1"/>
    </source>
</evidence>
<reference evidence="1 2" key="1">
    <citation type="submission" date="2023-11" db="EMBL/GenBank/DDBJ databases">
        <authorList>
            <person name="Okamura Y."/>
        </authorList>
    </citation>
    <scope>NUCLEOTIDE SEQUENCE [LARGE SCALE GENOMIC DNA]</scope>
</reference>
<dbReference type="EMBL" id="CAVLEF010000280">
    <property type="protein sequence ID" value="CAK1555593.1"/>
    <property type="molecule type" value="Genomic_DNA"/>
</dbReference>
<comment type="caution">
    <text evidence="1">The sequence shown here is derived from an EMBL/GenBank/DDBJ whole genome shotgun (WGS) entry which is preliminary data.</text>
</comment>